<dbReference type="GO" id="GO:0003676">
    <property type="term" value="F:nucleic acid binding"/>
    <property type="evidence" value="ECO:0007669"/>
    <property type="project" value="InterPro"/>
</dbReference>
<proteinExistence type="inferred from homology"/>
<name>A0A174B5H0_9FIRM</name>
<dbReference type="STRING" id="187979.ERS852385_01764"/>
<dbReference type="NCBIfam" id="TIGR00594">
    <property type="entry name" value="polc"/>
    <property type="match status" value="1"/>
</dbReference>
<evidence type="ECO:0000256" key="9">
    <source>
        <dbReference type="ARBA" id="ARBA00025611"/>
    </source>
</evidence>
<dbReference type="InterPro" id="IPR003141">
    <property type="entry name" value="Pol/His_phosphatase_N"/>
</dbReference>
<dbReference type="PANTHER" id="PTHR32294:SF0">
    <property type="entry name" value="DNA POLYMERASE III SUBUNIT ALPHA"/>
    <property type="match status" value="1"/>
</dbReference>
<comment type="catalytic activity">
    <reaction evidence="10">
        <text>DNA(n) + a 2'-deoxyribonucleoside 5'-triphosphate = DNA(n+1) + diphosphate</text>
        <dbReference type="Rhea" id="RHEA:22508"/>
        <dbReference type="Rhea" id="RHEA-COMP:17339"/>
        <dbReference type="Rhea" id="RHEA-COMP:17340"/>
        <dbReference type="ChEBI" id="CHEBI:33019"/>
        <dbReference type="ChEBI" id="CHEBI:61560"/>
        <dbReference type="ChEBI" id="CHEBI:173112"/>
        <dbReference type="EC" id="2.7.7.7"/>
    </reaction>
</comment>
<accession>A0A174B5H0</accession>
<evidence type="ECO:0000313" key="12">
    <source>
        <dbReference type="EMBL" id="CUN94875.1"/>
    </source>
</evidence>
<sequence>MPFTHLHVHTEYSLLDGASRIKELIKTTKELGMDSIAITDHGAMYGVIDFYKEAKKQGVKPIIGCEVYVAPGARQEHREVNGVRYYHLILLAENQTGYRNLVKLVSLANIEGMYYKPRVDKDLLRQYHEGIICLSACIAGEIPRAILQDNLEHADALVREYLEIFGRENFFLEIQNHGLPEERKANAALVELAKKYDVGLVATNDLHYVHREDSEFHDILLCIQMNKTFDDPDRMRFPSDDYYLKSPEEMAALFPDLPEAIANTEKIAARCEVDFTFGQLQLPYYPIPAPYADDEAYLRHLCEENLPRRYGAVTERIRERLEYELGIIHRMGYDSYFLIVWDFINYSREHGIGVGPGRGSAAGSIVAYLLGITDLDPLQYDLLFERFLNPERVTMPDIDVDFDYIQRGKVIDYVKERYGYDHVAQIVTFGTMAAKGAIRDVGRVLNLPYAEVAEIAKLVPNELKITLDKAMQESADFRKAYESSEDIRRLIDLARKIEGLPRHSSTHAAGVVIARHPLTDYVPVSISEGTLVTEYDKDHVEELGLLKMDFLGLRTLTVISDTIANIEKSRHETVDIEKIPLTDELTSKMLCEGKTGAVFQMESAGMTQLVRDLAPENFADLIPLVALYRPGPLGSGMVEDFIKGRHGEKEVTYMHPLLEPILKETFGVVLYQEQVMQIVQVLAGFTLGQADLLRRAMGKKKHEILMAQKENFLAGCEKNHIEAGLANTIFDLLTHFADYGFNKSHSAAYALVAWQTAYLKAHYPAEFMAAMLTSIMDTPKVATYIELCRRMGIKILPPDINASSAYFSVDGAAIRFGLAAVRNVGETAIENVARIREDGGPFSSLSDFCRRVDMRVVNRRVIESLIKCGAFDSFGAKRSQLLAILPQTVMEAAQQQKDAVSGQMGLFSDETIEETGMLQLPDIDEVPKAELLNWEKEATGFYITGHPLDQYAAKLENLPHIGSLQPDAVRDKQVVRIGGMLTEAKRITTKKGDTMCFATVEDFTDSVEVTVFPRTFYQNMNLLVPDTPVVVQGRIDMTDESVKIIADSVWALKDYRFAYYIELPPGGLPETKREEMKQLIVAHHGAYATFFHSGGHWQKARENFWLDDAAETFQRLESIVGASKVRKR</sequence>
<evidence type="ECO:0000256" key="10">
    <source>
        <dbReference type="ARBA" id="ARBA00049244"/>
    </source>
</evidence>
<evidence type="ECO:0000256" key="7">
    <source>
        <dbReference type="ARBA" id="ARBA00022705"/>
    </source>
</evidence>
<dbReference type="InterPro" id="IPR004013">
    <property type="entry name" value="PHP_dom"/>
</dbReference>
<dbReference type="Gene3D" id="1.10.10.1600">
    <property type="entry name" value="Bacterial DNA polymerase III alpha subunit, thumb domain"/>
    <property type="match status" value="1"/>
</dbReference>
<keyword evidence="8" id="KW-0239">DNA-directed DNA polymerase</keyword>
<dbReference type="AlphaFoldDB" id="A0A174B5H0"/>
<evidence type="ECO:0000256" key="3">
    <source>
        <dbReference type="ARBA" id="ARBA00012417"/>
    </source>
</evidence>
<evidence type="ECO:0000256" key="5">
    <source>
        <dbReference type="ARBA" id="ARBA00022679"/>
    </source>
</evidence>
<comment type="function">
    <text evidence="9">DNA polymerase III is a complex, multichain enzyme responsible for most of the replicative synthesis in bacteria. This DNA polymerase also exhibits 3' to 5' exonuclease activity. The alpha chain is the DNA polymerase.</text>
</comment>
<organism evidence="12 13">
    <name type="scientific">Mitsuokella jalaludinii</name>
    <dbReference type="NCBI Taxonomy" id="187979"/>
    <lineage>
        <taxon>Bacteria</taxon>
        <taxon>Bacillati</taxon>
        <taxon>Bacillota</taxon>
        <taxon>Negativicutes</taxon>
        <taxon>Selenomonadales</taxon>
        <taxon>Selenomonadaceae</taxon>
        <taxon>Mitsuokella</taxon>
    </lineage>
</organism>
<dbReference type="NCBIfam" id="NF005298">
    <property type="entry name" value="PRK06826.1"/>
    <property type="match status" value="1"/>
</dbReference>
<reference evidence="12 13" key="1">
    <citation type="submission" date="2015-09" db="EMBL/GenBank/DDBJ databases">
        <authorList>
            <consortium name="Pathogen Informatics"/>
        </authorList>
    </citation>
    <scope>NUCLEOTIDE SEQUENCE [LARGE SCALE GENOMIC DNA]</scope>
    <source>
        <strain evidence="12 13">2789STDY5608828</strain>
    </source>
</reference>
<dbReference type="eggNOG" id="COG0587">
    <property type="taxonomic scope" value="Bacteria"/>
</dbReference>
<dbReference type="EC" id="2.7.7.7" evidence="3"/>
<dbReference type="PANTHER" id="PTHR32294">
    <property type="entry name" value="DNA POLYMERASE III SUBUNIT ALPHA"/>
    <property type="match status" value="1"/>
</dbReference>
<dbReference type="InterPro" id="IPR016195">
    <property type="entry name" value="Pol/histidinol_Pase-like"/>
</dbReference>
<gene>
    <name evidence="12" type="primary">dnaE</name>
    <name evidence="12" type="ORF">ERS852385_01764</name>
</gene>
<dbReference type="SMART" id="SM00481">
    <property type="entry name" value="POLIIIAc"/>
    <property type="match status" value="1"/>
</dbReference>
<keyword evidence="5 12" id="KW-0808">Transferase</keyword>
<protein>
    <recommendedName>
        <fullName evidence="4">DNA polymerase III subunit alpha</fullName>
        <ecNumber evidence="3">2.7.7.7</ecNumber>
    </recommendedName>
</protein>
<comment type="subcellular location">
    <subcellularLocation>
        <location evidence="1">Cytoplasm</location>
    </subcellularLocation>
</comment>
<evidence type="ECO:0000313" key="13">
    <source>
        <dbReference type="Proteomes" id="UP000095546"/>
    </source>
</evidence>
<dbReference type="InterPro" id="IPR011708">
    <property type="entry name" value="DNA_pol3_alpha_NTPase_dom"/>
</dbReference>
<dbReference type="Pfam" id="PF07733">
    <property type="entry name" value="DNA_pol3_alpha"/>
    <property type="match status" value="1"/>
</dbReference>
<dbReference type="Proteomes" id="UP000095546">
    <property type="component" value="Unassembled WGS sequence"/>
</dbReference>
<keyword evidence="6 12" id="KW-0548">Nucleotidyltransferase</keyword>
<dbReference type="Pfam" id="PF01336">
    <property type="entry name" value="tRNA_anti-codon"/>
    <property type="match status" value="1"/>
</dbReference>
<dbReference type="Pfam" id="PF14579">
    <property type="entry name" value="HHH_6"/>
    <property type="match status" value="1"/>
</dbReference>
<evidence type="ECO:0000256" key="2">
    <source>
        <dbReference type="ARBA" id="ARBA00009496"/>
    </source>
</evidence>
<evidence type="ECO:0000256" key="8">
    <source>
        <dbReference type="ARBA" id="ARBA00022932"/>
    </source>
</evidence>
<evidence type="ECO:0000256" key="6">
    <source>
        <dbReference type="ARBA" id="ARBA00022695"/>
    </source>
</evidence>
<feature type="domain" description="Polymerase/histidinol phosphatase N-terminal" evidence="11">
    <location>
        <begin position="4"/>
        <end position="71"/>
    </location>
</feature>
<comment type="similarity">
    <text evidence="2">Belongs to the DNA polymerase type-C family. DnaE subfamily.</text>
</comment>
<dbReference type="OrthoDB" id="9803237at2"/>
<keyword evidence="13" id="KW-1185">Reference proteome</keyword>
<keyword evidence="7" id="KW-0235">DNA replication</keyword>
<dbReference type="GO" id="GO:0005737">
    <property type="term" value="C:cytoplasm"/>
    <property type="evidence" value="ECO:0007669"/>
    <property type="project" value="UniProtKB-SubCell"/>
</dbReference>
<evidence type="ECO:0000259" key="11">
    <source>
        <dbReference type="SMART" id="SM00481"/>
    </source>
</evidence>
<dbReference type="CDD" id="cd12113">
    <property type="entry name" value="PHP_PolIIIA_DnaE3"/>
    <property type="match status" value="1"/>
</dbReference>
<dbReference type="Pfam" id="PF17657">
    <property type="entry name" value="DNA_pol3_finger"/>
    <property type="match status" value="1"/>
</dbReference>
<dbReference type="Gene3D" id="3.20.20.140">
    <property type="entry name" value="Metal-dependent hydrolases"/>
    <property type="match status" value="1"/>
</dbReference>
<dbReference type="GO" id="GO:0003887">
    <property type="term" value="F:DNA-directed DNA polymerase activity"/>
    <property type="evidence" value="ECO:0007669"/>
    <property type="project" value="UniProtKB-KW"/>
</dbReference>
<dbReference type="NCBIfam" id="NF004226">
    <property type="entry name" value="PRK05673.1"/>
    <property type="match status" value="1"/>
</dbReference>
<dbReference type="Pfam" id="PF02811">
    <property type="entry name" value="PHP"/>
    <property type="match status" value="1"/>
</dbReference>
<dbReference type="SUPFAM" id="SSF89550">
    <property type="entry name" value="PHP domain-like"/>
    <property type="match status" value="1"/>
</dbReference>
<dbReference type="RefSeq" id="WP_036375188.1">
    <property type="nucleotide sequence ID" value="NZ_CABIWZ010000015.1"/>
</dbReference>
<dbReference type="InterPro" id="IPR004805">
    <property type="entry name" value="DnaE2/DnaE/PolC"/>
</dbReference>
<dbReference type="EMBL" id="CYYU01000015">
    <property type="protein sequence ID" value="CUN94875.1"/>
    <property type="molecule type" value="Genomic_DNA"/>
</dbReference>
<dbReference type="GO" id="GO:0006260">
    <property type="term" value="P:DNA replication"/>
    <property type="evidence" value="ECO:0007669"/>
    <property type="project" value="UniProtKB-KW"/>
</dbReference>
<dbReference type="InterPro" id="IPR004365">
    <property type="entry name" value="NA-bd_OB_tRNA"/>
</dbReference>
<evidence type="ECO:0000256" key="4">
    <source>
        <dbReference type="ARBA" id="ARBA00019114"/>
    </source>
</evidence>
<dbReference type="InterPro" id="IPR041931">
    <property type="entry name" value="DNA_pol3_alpha_thumb_dom"/>
</dbReference>
<dbReference type="CDD" id="cd04485">
    <property type="entry name" value="DnaE_OBF"/>
    <property type="match status" value="1"/>
</dbReference>
<dbReference type="InterPro" id="IPR029460">
    <property type="entry name" value="DNAPol_HHH"/>
</dbReference>
<dbReference type="Gene3D" id="1.10.150.870">
    <property type="match status" value="1"/>
</dbReference>
<dbReference type="InterPro" id="IPR040982">
    <property type="entry name" value="DNA_pol3_finger"/>
</dbReference>
<evidence type="ECO:0000256" key="1">
    <source>
        <dbReference type="ARBA" id="ARBA00004496"/>
    </source>
</evidence>
<dbReference type="GO" id="GO:0008408">
    <property type="term" value="F:3'-5' exonuclease activity"/>
    <property type="evidence" value="ECO:0007669"/>
    <property type="project" value="InterPro"/>
</dbReference>
<dbReference type="GeneID" id="83708745"/>